<gene>
    <name evidence="1" type="ORF">GCM10010255_12850</name>
</gene>
<reference evidence="2" key="1">
    <citation type="journal article" date="2019" name="Int. J. Syst. Evol. Microbiol.">
        <title>The Global Catalogue of Microorganisms (GCM) 10K type strain sequencing project: providing services to taxonomists for standard genome sequencing and annotation.</title>
        <authorList>
            <consortium name="The Broad Institute Genomics Platform"/>
            <consortium name="The Broad Institute Genome Sequencing Center for Infectious Disease"/>
            <person name="Wu L."/>
            <person name="Ma J."/>
        </authorList>
    </citation>
    <scope>NUCLEOTIDE SEQUENCE [LARGE SCALE GENOMIC DNA]</scope>
    <source>
        <strain evidence="2">JCM 4358</strain>
    </source>
</reference>
<organism evidence="1 2">
    <name type="scientific">Streptomyces coeruleofuscus</name>
    <dbReference type="NCBI Taxonomy" id="66879"/>
    <lineage>
        <taxon>Bacteria</taxon>
        <taxon>Bacillati</taxon>
        <taxon>Actinomycetota</taxon>
        <taxon>Actinomycetes</taxon>
        <taxon>Kitasatosporales</taxon>
        <taxon>Streptomycetaceae</taxon>
        <taxon>Streptomyces</taxon>
    </lineage>
</organism>
<protein>
    <submittedName>
        <fullName evidence="1">Uncharacterized protein</fullName>
    </submittedName>
</protein>
<dbReference type="EMBL" id="BAAASE010000001">
    <property type="protein sequence ID" value="GAA2386843.1"/>
    <property type="molecule type" value="Genomic_DNA"/>
</dbReference>
<evidence type="ECO:0000313" key="2">
    <source>
        <dbReference type="Proteomes" id="UP001499986"/>
    </source>
</evidence>
<evidence type="ECO:0000313" key="1">
    <source>
        <dbReference type="EMBL" id="GAA2386843.1"/>
    </source>
</evidence>
<name>A0ABP5USG7_9ACTN</name>
<sequence>MQAAQRPQERVLRQIVHGLRIRAQMGDVADHVAVQGAHEVVDGGRVTAAGGQRPGGYRLVGRRRTFSSLVRKGQGRSDHLVSFSGFQDHGRASTRTRTYGMPGVRARGCAVR</sequence>
<comment type="caution">
    <text evidence="1">The sequence shown here is derived from an EMBL/GenBank/DDBJ whole genome shotgun (WGS) entry which is preliminary data.</text>
</comment>
<keyword evidence="2" id="KW-1185">Reference proteome</keyword>
<proteinExistence type="predicted"/>
<accession>A0ABP5USG7</accession>
<dbReference type="Proteomes" id="UP001499986">
    <property type="component" value="Unassembled WGS sequence"/>
</dbReference>